<dbReference type="Gene3D" id="3.40.30.10">
    <property type="entry name" value="Glutaredoxin"/>
    <property type="match status" value="1"/>
</dbReference>
<dbReference type="SUPFAM" id="SSF52833">
    <property type="entry name" value="Thioredoxin-like"/>
    <property type="match status" value="1"/>
</dbReference>
<dbReference type="Proteomes" id="UP001165367">
    <property type="component" value="Unassembled WGS sequence"/>
</dbReference>
<name>A0ABS9KRP7_9BACT</name>
<organism evidence="2 3">
    <name type="scientific">Terrimonas ginsenosidimutans</name>
    <dbReference type="NCBI Taxonomy" id="2908004"/>
    <lineage>
        <taxon>Bacteria</taxon>
        <taxon>Pseudomonadati</taxon>
        <taxon>Bacteroidota</taxon>
        <taxon>Chitinophagia</taxon>
        <taxon>Chitinophagales</taxon>
        <taxon>Chitinophagaceae</taxon>
        <taxon>Terrimonas</taxon>
    </lineage>
</organism>
<reference evidence="2" key="1">
    <citation type="submission" date="2022-01" db="EMBL/GenBank/DDBJ databases">
        <authorList>
            <person name="Jo J.-H."/>
            <person name="Im W.-T."/>
        </authorList>
    </citation>
    <scope>NUCLEOTIDE SEQUENCE</scope>
    <source>
        <strain evidence="2">NA20</strain>
    </source>
</reference>
<dbReference type="InterPro" id="IPR012336">
    <property type="entry name" value="Thioredoxin-like_fold"/>
</dbReference>
<gene>
    <name evidence="2" type="ORF">LZZ85_11950</name>
</gene>
<evidence type="ECO:0000313" key="3">
    <source>
        <dbReference type="Proteomes" id="UP001165367"/>
    </source>
</evidence>
<evidence type="ECO:0000313" key="2">
    <source>
        <dbReference type="EMBL" id="MCG2615001.1"/>
    </source>
</evidence>
<keyword evidence="3" id="KW-1185">Reference proteome</keyword>
<dbReference type="InterPro" id="IPR013766">
    <property type="entry name" value="Thioredoxin_domain"/>
</dbReference>
<feature type="domain" description="Thioredoxin" evidence="1">
    <location>
        <begin position="26"/>
        <end position="173"/>
    </location>
</feature>
<dbReference type="EMBL" id="JAKLTR010000006">
    <property type="protein sequence ID" value="MCG2615001.1"/>
    <property type="molecule type" value="Genomic_DNA"/>
</dbReference>
<dbReference type="InterPro" id="IPR036249">
    <property type="entry name" value="Thioredoxin-like_sf"/>
</dbReference>
<dbReference type="RefSeq" id="WP_237871939.1">
    <property type="nucleotide sequence ID" value="NZ_JAKLTR010000006.1"/>
</dbReference>
<proteinExistence type="predicted"/>
<sequence>MKRIALHTSRIIAVLFLTVIGMKGFSQVDSTSPPFKKFPTFPPVKLLLVDSVTTFSKTDLNKKKPTMIMLFSPDCDHCKHETEELIKRIDDFKDVQILMITPMPFENMREYYQHFGLAKYSNIKMGRDTKFMLPTFYNMRFFPFLAFYNKKQELISVFEGNMPMDKILEELKK</sequence>
<dbReference type="PROSITE" id="PS51352">
    <property type="entry name" value="THIOREDOXIN_2"/>
    <property type="match status" value="1"/>
</dbReference>
<accession>A0ABS9KRP7</accession>
<comment type="caution">
    <text evidence="2">The sequence shown here is derived from an EMBL/GenBank/DDBJ whole genome shotgun (WGS) entry which is preliminary data.</text>
</comment>
<protein>
    <submittedName>
        <fullName evidence="2">Thioredoxin fold domain-containing protein</fullName>
    </submittedName>
</protein>
<dbReference type="Pfam" id="PF13098">
    <property type="entry name" value="Thioredoxin_2"/>
    <property type="match status" value="1"/>
</dbReference>
<evidence type="ECO:0000259" key="1">
    <source>
        <dbReference type="PROSITE" id="PS51352"/>
    </source>
</evidence>